<dbReference type="Proteomes" id="UP000295985">
    <property type="component" value="Unassembled WGS sequence"/>
</dbReference>
<evidence type="ECO:0000256" key="4">
    <source>
        <dbReference type="ARBA" id="ARBA00012681"/>
    </source>
</evidence>
<keyword evidence="6" id="KW-0808">Transferase</keyword>
<dbReference type="EMBL" id="QDKK01000016">
    <property type="protein sequence ID" value="PWC24050.1"/>
    <property type="molecule type" value="Genomic_DNA"/>
</dbReference>
<dbReference type="FunFam" id="3.40.50.1100:FF:000006">
    <property type="entry name" value="Cysteine synthase"/>
    <property type="match status" value="1"/>
</dbReference>
<comment type="similarity">
    <text evidence="3">Belongs to the cysteine synthase/cystathionine beta-synthase family.</text>
</comment>
<accession>A0A2U1UQV6</accession>
<dbReference type="EMBL" id="CP034036">
    <property type="protein sequence ID" value="QCR05243.1"/>
    <property type="molecule type" value="Genomic_DNA"/>
</dbReference>
<keyword evidence="5" id="KW-0028">Amino-acid biosynthesis</keyword>
<sequence>MSILDLVGNTPLIALKNLSEDISDVPIFGKAEFMNPSGSVKDRAAKAMILDGIAGGKLTPGKTIIDATSGNTGIAYAMIGAVLGYKVVLYMPRNTSIERKRIISHYGAAIVETDPLEGSDGAYLAVKECVAADPERYFYPDQYNNDVNVQTHFTTTGQEIWRQTHQRVTHFLAGVGTSGTFVGSARRLKQENPLIKTLMVQPASPLHGIEGTKHMASSIKPGILDETLHDGVITVTTEEAYAMTRRLAKREGIFVGVSSGANVAAAVKLKRTLAADAVVVTMLCDTGSRYTADPFWNENL</sequence>
<evidence type="ECO:0000256" key="5">
    <source>
        <dbReference type="ARBA" id="ARBA00022605"/>
    </source>
</evidence>
<dbReference type="OrthoDB" id="9805733at2"/>
<dbReference type="RefSeq" id="WP_009113518.1">
    <property type="nucleotide sequence ID" value="NZ_CP034036.1"/>
</dbReference>
<dbReference type="Proteomes" id="UP000303847">
    <property type="component" value="Chromosome"/>
</dbReference>
<organism evidence="11 13">
    <name type="scientific">Brenneria nigrifluens DSM 30175 = ATCC 13028</name>
    <dbReference type="NCBI Taxonomy" id="1121120"/>
    <lineage>
        <taxon>Bacteria</taxon>
        <taxon>Pseudomonadati</taxon>
        <taxon>Pseudomonadota</taxon>
        <taxon>Gammaproteobacteria</taxon>
        <taxon>Enterobacterales</taxon>
        <taxon>Pectobacteriaceae</taxon>
        <taxon>Brenneria</taxon>
    </lineage>
</organism>
<dbReference type="GO" id="GO:0006535">
    <property type="term" value="P:cysteine biosynthetic process from serine"/>
    <property type="evidence" value="ECO:0007669"/>
    <property type="project" value="InterPro"/>
</dbReference>
<comment type="cofactor">
    <cofactor evidence="1">
        <name>pyridoxal 5'-phosphate</name>
        <dbReference type="ChEBI" id="CHEBI:597326"/>
    </cofactor>
</comment>
<dbReference type="SUPFAM" id="SSF53686">
    <property type="entry name" value="Tryptophan synthase beta subunit-like PLP-dependent enzymes"/>
    <property type="match status" value="1"/>
</dbReference>
<dbReference type="InterPro" id="IPR036052">
    <property type="entry name" value="TrpB-like_PALP_sf"/>
</dbReference>
<dbReference type="CDD" id="cd01561">
    <property type="entry name" value="CBS_like"/>
    <property type="match status" value="1"/>
</dbReference>
<evidence type="ECO:0000256" key="7">
    <source>
        <dbReference type="ARBA" id="ARBA00022898"/>
    </source>
</evidence>
<reference evidence="12 14" key="2">
    <citation type="submission" date="2018-11" db="EMBL/GenBank/DDBJ databases">
        <title>Genome sequences of Brenneria nigrifluens and Brenneria rubrifaciens.</title>
        <authorList>
            <person name="Poret-Peterson A.T."/>
            <person name="McClean A.E."/>
            <person name="Kluepfel D.A."/>
        </authorList>
    </citation>
    <scope>NUCLEOTIDE SEQUENCE [LARGE SCALE GENOMIC DNA]</scope>
    <source>
        <strain evidence="12 14">ATCC 13028</strain>
    </source>
</reference>
<name>A0A2U1UQV6_9GAMM</name>
<dbReference type="GO" id="GO:0004124">
    <property type="term" value="F:cysteine synthase activity"/>
    <property type="evidence" value="ECO:0007669"/>
    <property type="project" value="UniProtKB-EC"/>
</dbReference>
<proteinExistence type="inferred from homology"/>
<evidence type="ECO:0000256" key="6">
    <source>
        <dbReference type="ARBA" id="ARBA00022679"/>
    </source>
</evidence>
<keyword evidence="7" id="KW-0663">Pyridoxal phosphate</keyword>
<evidence type="ECO:0000256" key="8">
    <source>
        <dbReference type="ARBA" id="ARBA00023192"/>
    </source>
</evidence>
<dbReference type="InterPro" id="IPR001216">
    <property type="entry name" value="P-phosphate_BS"/>
</dbReference>
<feature type="domain" description="Tryptophan synthase beta chain-like PALP" evidence="10">
    <location>
        <begin position="4"/>
        <end position="285"/>
    </location>
</feature>
<dbReference type="AlphaFoldDB" id="A0A2U1UQV6"/>
<evidence type="ECO:0000256" key="1">
    <source>
        <dbReference type="ARBA" id="ARBA00001933"/>
    </source>
</evidence>
<dbReference type="EC" id="2.5.1.47" evidence="4"/>
<dbReference type="Pfam" id="PF00291">
    <property type="entry name" value="PALP"/>
    <property type="match status" value="1"/>
</dbReference>
<evidence type="ECO:0000256" key="9">
    <source>
        <dbReference type="ARBA" id="ARBA00047931"/>
    </source>
</evidence>
<evidence type="ECO:0000256" key="3">
    <source>
        <dbReference type="ARBA" id="ARBA00007103"/>
    </source>
</evidence>
<dbReference type="Gene3D" id="3.40.50.1100">
    <property type="match status" value="2"/>
</dbReference>
<evidence type="ECO:0000313" key="14">
    <source>
        <dbReference type="Proteomes" id="UP000303847"/>
    </source>
</evidence>
<keyword evidence="14" id="KW-1185">Reference proteome</keyword>
<comment type="pathway">
    <text evidence="2">Amino-acid biosynthesis; L-cysteine biosynthesis; L-cysteine from L-serine: step 2/2.</text>
</comment>
<dbReference type="PROSITE" id="PS00901">
    <property type="entry name" value="CYS_SYNTHASE"/>
    <property type="match status" value="1"/>
</dbReference>
<gene>
    <name evidence="11" type="ORF">DDT54_10850</name>
    <name evidence="12" type="ORF">EH206_14245</name>
</gene>
<reference evidence="11 13" key="1">
    <citation type="submission" date="2018-04" db="EMBL/GenBank/DDBJ databases">
        <title>Brenneria corticis sp.nov.</title>
        <authorList>
            <person name="Li Y."/>
        </authorList>
    </citation>
    <scope>NUCLEOTIDE SEQUENCE [LARGE SCALE GENOMIC DNA]</scope>
    <source>
        <strain evidence="11 13">LMG 2694</strain>
    </source>
</reference>
<dbReference type="InterPro" id="IPR050214">
    <property type="entry name" value="Cys_Synth/Cystath_Beta-Synth"/>
</dbReference>
<dbReference type="PANTHER" id="PTHR10314">
    <property type="entry name" value="CYSTATHIONINE BETA-SYNTHASE"/>
    <property type="match status" value="1"/>
</dbReference>
<evidence type="ECO:0000256" key="2">
    <source>
        <dbReference type="ARBA" id="ARBA00004962"/>
    </source>
</evidence>
<evidence type="ECO:0000259" key="10">
    <source>
        <dbReference type="Pfam" id="PF00291"/>
    </source>
</evidence>
<evidence type="ECO:0000313" key="12">
    <source>
        <dbReference type="EMBL" id="QCR05243.1"/>
    </source>
</evidence>
<protein>
    <recommendedName>
        <fullName evidence="4">cysteine synthase</fullName>
        <ecNumber evidence="4">2.5.1.47</ecNumber>
    </recommendedName>
</protein>
<evidence type="ECO:0000313" key="13">
    <source>
        <dbReference type="Proteomes" id="UP000295985"/>
    </source>
</evidence>
<comment type="catalytic activity">
    <reaction evidence="9">
        <text>O-acetyl-L-serine + hydrogen sulfide = L-cysteine + acetate</text>
        <dbReference type="Rhea" id="RHEA:14829"/>
        <dbReference type="ChEBI" id="CHEBI:29919"/>
        <dbReference type="ChEBI" id="CHEBI:30089"/>
        <dbReference type="ChEBI" id="CHEBI:35235"/>
        <dbReference type="ChEBI" id="CHEBI:58340"/>
        <dbReference type="EC" id="2.5.1.47"/>
    </reaction>
</comment>
<keyword evidence="8" id="KW-0198">Cysteine biosynthesis</keyword>
<evidence type="ECO:0000313" key="11">
    <source>
        <dbReference type="EMBL" id="PWC24050.1"/>
    </source>
</evidence>
<dbReference type="InterPro" id="IPR001926">
    <property type="entry name" value="TrpB-like_PALP"/>
</dbReference>